<organism evidence="4 5">
    <name type="scientific">Moritella marina ATCC 15381</name>
    <dbReference type="NCBI Taxonomy" id="1202962"/>
    <lineage>
        <taxon>Bacteria</taxon>
        <taxon>Pseudomonadati</taxon>
        <taxon>Pseudomonadota</taxon>
        <taxon>Gammaproteobacteria</taxon>
        <taxon>Alteromonadales</taxon>
        <taxon>Moritellaceae</taxon>
        <taxon>Moritella</taxon>
    </lineage>
</organism>
<dbReference type="OrthoDB" id="6214129at2"/>
<sequence>MKKTMIATTALMSVLMVSTVSANESRGFYLGGAIGTSGFDDGGLFEKSLVPIEAKAEDSTYKIIAGYQFNHIAAIEAQYTNYGDITFTSPSPMYRSGISWTPKILSLSANLGYTFDNGIRPFGIIGVTSIDLDESIQSSTIDIDNGGGVRYGFGIEYIPYNPYETYADVSFRLGYEADTFAIETGVGDKDIVLDSYYVAVNFRF</sequence>
<dbReference type="EMBL" id="CP044399">
    <property type="protein sequence ID" value="QFI39436.1"/>
    <property type="molecule type" value="Genomic_DNA"/>
</dbReference>
<evidence type="ECO:0000256" key="2">
    <source>
        <dbReference type="SAM" id="SignalP"/>
    </source>
</evidence>
<dbReference type="InterPro" id="IPR011250">
    <property type="entry name" value="OMP/PagP_B-barrel"/>
</dbReference>
<proteinExistence type="predicted"/>
<evidence type="ECO:0000313" key="5">
    <source>
        <dbReference type="Proteomes" id="UP000327424"/>
    </source>
</evidence>
<dbReference type="KEGG" id="mmaa:FR932_17120"/>
<keyword evidence="1 2" id="KW-0732">Signal</keyword>
<dbReference type="SUPFAM" id="SSF56925">
    <property type="entry name" value="OMPA-like"/>
    <property type="match status" value="1"/>
</dbReference>
<evidence type="ECO:0000259" key="3">
    <source>
        <dbReference type="Pfam" id="PF13505"/>
    </source>
</evidence>
<evidence type="ECO:0000256" key="1">
    <source>
        <dbReference type="ARBA" id="ARBA00022729"/>
    </source>
</evidence>
<feature type="signal peptide" evidence="2">
    <location>
        <begin position="1"/>
        <end position="22"/>
    </location>
</feature>
<reference evidence="4 5" key="1">
    <citation type="submission" date="2019-09" db="EMBL/GenBank/DDBJ databases">
        <title>Hybrid Assembly of the complete Genome of the Deep-Sea Bacterium Moritella marina from long Nanopore and Illumina reads.</title>
        <authorList>
            <person name="Magin S."/>
            <person name="Georgoulis A."/>
            <person name="Papadimitriou K."/>
            <person name="Iliakis G."/>
            <person name="Vorgias C.E."/>
        </authorList>
    </citation>
    <scope>NUCLEOTIDE SEQUENCE [LARGE SCALE GENOMIC DNA]</scope>
    <source>
        <strain evidence="4 5">MP-1</strain>
    </source>
</reference>
<dbReference type="InterPro" id="IPR027385">
    <property type="entry name" value="Beta-barrel_OMP"/>
</dbReference>
<gene>
    <name evidence="4" type="ORF">FR932_17120</name>
</gene>
<accession>A0A5J6WMU2</accession>
<dbReference type="Pfam" id="PF13505">
    <property type="entry name" value="OMP_b-brl"/>
    <property type="match status" value="1"/>
</dbReference>
<feature type="domain" description="Outer membrane protein beta-barrel" evidence="3">
    <location>
        <begin position="8"/>
        <end position="204"/>
    </location>
</feature>
<dbReference type="AlphaFoldDB" id="A0A5J6WMU2"/>
<dbReference type="Proteomes" id="UP000327424">
    <property type="component" value="Chromosome"/>
</dbReference>
<dbReference type="RefSeq" id="WP_019441221.1">
    <property type="nucleotide sequence ID" value="NZ_ALOE01000014.1"/>
</dbReference>
<protein>
    <submittedName>
        <fullName evidence="4">Porin family protein</fullName>
    </submittedName>
</protein>
<name>A0A5J6WMU2_MORMI</name>
<feature type="chain" id="PRO_5023847456" evidence="2">
    <location>
        <begin position="23"/>
        <end position="204"/>
    </location>
</feature>
<evidence type="ECO:0000313" key="4">
    <source>
        <dbReference type="EMBL" id="QFI39436.1"/>
    </source>
</evidence>
<keyword evidence="5" id="KW-1185">Reference proteome</keyword>
<dbReference type="Gene3D" id="2.40.160.20">
    <property type="match status" value="1"/>
</dbReference>